<proteinExistence type="predicted"/>
<dbReference type="PANTHER" id="PTHR31968:SF4">
    <property type="entry name" value="SERINE_ARGININE-RELATED PROTEIN 53"/>
    <property type="match status" value="1"/>
</dbReference>
<accession>A0A0B2PEM9</accession>
<dbReference type="GO" id="GO:0005737">
    <property type="term" value="C:cytoplasm"/>
    <property type="evidence" value="ECO:0007669"/>
    <property type="project" value="TreeGrafter"/>
</dbReference>
<dbReference type="GO" id="GO:0000380">
    <property type="term" value="P:alternative mRNA splicing, via spliceosome"/>
    <property type="evidence" value="ECO:0007669"/>
    <property type="project" value="InterPro"/>
</dbReference>
<gene>
    <name evidence="2" type="ORF">glysoja_049969</name>
</gene>
<name>A0A0B2PEM9_GLYSO</name>
<dbReference type="PANTHER" id="PTHR31968">
    <property type="entry name" value="SERINE/ARGININE-RELATED PROTEIN 53"/>
    <property type="match status" value="1"/>
</dbReference>
<organism evidence="2">
    <name type="scientific">Glycine soja</name>
    <name type="common">Wild soybean</name>
    <dbReference type="NCBI Taxonomy" id="3848"/>
    <lineage>
        <taxon>Eukaryota</taxon>
        <taxon>Viridiplantae</taxon>
        <taxon>Streptophyta</taxon>
        <taxon>Embryophyta</taxon>
        <taxon>Tracheophyta</taxon>
        <taxon>Spermatophyta</taxon>
        <taxon>Magnoliopsida</taxon>
        <taxon>eudicotyledons</taxon>
        <taxon>Gunneridae</taxon>
        <taxon>Pentapetalae</taxon>
        <taxon>rosids</taxon>
        <taxon>fabids</taxon>
        <taxon>Fabales</taxon>
        <taxon>Fabaceae</taxon>
        <taxon>Papilionoideae</taxon>
        <taxon>50 kb inversion clade</taxon>
        <taxon>NPAAA clade</taxon>
        <taxon>indigoferoid/millettioid clade</taxon>
        <taxon>Phaseoleae</taxon>
        <taxon>Glycine</taxon>
        <taxon>Glycine subgen. Soja</taxon>
    </lineage>
</organism>
<feature type="region of interest" description="Disordered" evidence="1">
    <location>
        <begin position="28"/>
        <end position="50"/>
    </location>
</feature>
<dbReference type="EMBL" id="KN666556">
    <property type="protein sequence ID" value="KHN07856.1"/>
    <property type="molecule type" value="Genomic_DNA"/>
</dbReference>
<feature type="compositionally biased region" description="Polar residues" evidence="1">
    <location>
        <begin position="41"/>
        <end position="50"/>
    </location>
</feature>
<sequence>MEEEKAAAYYDELTQKGEGAARFKQGLGFSSSAPNEDVAKPSSSFISKFV</sequence>
<reference evidence="2" key="1">
    <citation type="submission" date="2014-07" db="EMBL/GenBank/DDBJ databases">
        <title>Identification of a novel salt tolerance gene in wild soybean by whole-genome sequencing.</title>
        <authorList>
            <person name="Lam H.-M."/>
            <person name="Qi X."/>
            <person name="Li M.-W."/>
            <person name="Liu X."/>
            <person name="Xie M."/>
            <person name="Ni M."/>
            <person name="Xu X."/>
        </authorList>
    </citation>
    <scope>NUCLEOTIDE SEQUENCE [LARGE SCALE GENOMIC DNA]</scope>
    <source>
        <tissue evidence="2">Root</tissue>
    </source>
</reference>
<dbReference type="InterPro" id="IPR034604">
    <property type="entry name" value="SRRP53"/>
</dbReference>
<dbReference type="AlphaFoldDB" id="A0A0B2PEM9"/>
<evidence type="ECO:0000313" key="2">
    <source>
        <dbReference type="EMBL" id="KHN07856.1"/>
    </source>
</evidence>
<evidence type="ECO:0000256" key="1">
    <source>
        <dbReference type="SAM" id="MobiDB-lite"/>
    </source>
</evidence>
<dbReference type="Proteomes" id="UP000053555">
    <property type="component" value="Unassembled WGS sequence"/>
</dbReference>
<protein>
    <submittedName>
        <fullName evidence="2">Uncharacterized protein</fullName>
    </submittedName>
</protein>
<dbReference type="GO" id="GO:0005634">
    <property type="term" value="C:nucleus"/>
    <property type="evidence" value="ECO:0007669"/>
    <property type="project" value="TreeGrafter"/>
</dbReference>